<comment type="caution">
    <text evidence="2">The sequence shown here is derived from an EMBL/GenBank/DDBJ whole genome shotgun (WGS) entry which is preliminary data.</text>
</comment>
<dbReference type="EMBL" id="BSEJ01000009">
    <property type="protein sequence ID" value="GLJ61944.1"/>
    <property type="molecule type" value="Genomic_DNA"/>
</dbReference>
<dbReference type="SUPFAM" id="SSF55729">
    <property type="entry name" value="Acyl-CoA N-acyltransferases (Nat)"/>
    <property type="match status" value="1"/>
</dbReference>
<dbReference type="PANTHER" id="PTHR13170">
    <property type="entry name" value="O-GLCNACASE"/>
    <property type="match status" value="1"/>
</dbReference>
<dbReference type="PANTHER" id="PTHR13170:SF16">
    <property type="entry name" value="PROTEIN O-GLCNACASE"/>
    <property type="match status" value="1"/>
</dbReference>
<reference evidence="2" key="2">
    <citation type="submission" date="2023-01" db="EMBL/GenBank/DDBJ databases">
        <authorList>
            <person name="Sun Q."/>
            <person name="Evtushenko L."/>
        </authorList>
    </citation>
    <scope>NUCLEOTIDE SEQUENCE</scope>
    <source>
        <strain evidence="2">VKM Ac-1020</strain>
    </source>
</reference>
<dbReference type="PROSITE" id="PS51186">
    <property type="entry name" value="GNAT"/>
    <property type="match status" value="1"/>
</dbReference>
<dbReference type="RefSeq" id="WP_309299971.1">
    <property type="nucleotide sequence ID" value="NZ_BSEJ01000009.1"/>
</dbReference>
<protein>
    <recommendedName>
        <fullName evidence="1">N-acetyltransferase domain-containing protein</fullName>
    </recommendedName>
</protein>
<dbReference type="InterPro" id="IPR016181">
    <property type="entry name" value="Acyl_CoA_acyltransferase"/>
</dbReference>
<sequence>MSEPAALMRPYRPSDRAALGEVCVRTADAGGDATGLLGDDELWPELFLYPYVDRHPDLALVVESGGRAAGYIVCAPDTTAFETWFRDTWWPPRAARFPDPGDRPGREADLLRYAHRRGPEDQPHLAAHPAHLHIDLLPELQGQGWGRRLVETLLDALRERGVPGVHLAADPANTGALAFYPRLGFTRVESARDSAVFVRALR</sequence>
<dbReference type="GO" id="GO:0016747">
    <property type="term" value="F:acyltransferase activity, transferring groups other than amino-acyl groups"/>
    <property type="evidence" value="ECO:0007669"/>
    <property type="project" value="InterPro"/>
</dbReference>
<dbReference type="Pfam" id="PF00583">
    <property type="entry name" value="Acetyltransf_1"/>
    <property type="match status" value="1"/>
</dbReference>
<gene>
    <name evidence="2" type="ORF">GCM10017576_20740</name>
</gene>
<proteinExistence type="predicted"/>
<evidence type="ECO:0000313" key="2">
    <source>
        <dbReference type="EMBL" id="GLJ61944.1"/>
    </source>
</evidence>
<feature type="domain" description="N-acetyltransferase" evidence="1">
    <location>
        <begin position="6"/>
        <end position="202"/>
    </location>
</feature>
<dbReference type="InterPro" id="IPR000182">
    <property type="entry name" value="GNAT_dom"/>
</dbReference>
<accession>A0A9W6LWM4</accession>
<dbReference type="Gene3D" id="3.40.630.30">
    <property type="match status" value="1"/>
</dbReference>
<keyword evidence="3" id="KW-1185">Reference proteome</keyword>
<dbReference type="AlphaFoldDB" id="A0A9W6LWM4"/>
<dbReference type="Proteomes" id="UP001142462">
    <property type="component" value="Unassembled WGS sequence"/>
</dbReference>
<evidence type="ECO:0000259" key="1">
    <source>
        <dbReference type="PROSITE" id="PS51186"/>
    </source>
</evidence>
<dbReference type="CDD" id="cd04301">
    <property type="entry name" value="NAT_SF"/>
    <property type="match status" value="1"/>
</dbReference>
<dbReference type="InterPro" id="IPR051822">
    <property type="entry name" value="Glycosyl_Hydrolase_84"/>
</dbReference>
<name>A0A9W6LWM4_9MICO</name>
<organism evidence="2 3">
    <name type="scientific">Microbacterium barkeri</name>
    <dbReference type="NCBI Taxonomy" id="33917"/>
    <lineage>
        <taxon>Bacteria</taxon>
        <taxon>Bacillati</taxon>
        <taxon>Actinomycetota</taxon>
        <taxon>Actinomycetes</taxon>
        <taxon>Micrococcales</taxon>
        <taxon>Microbacteriaceae</taxon>
        <taxon>Microbacterium</taxon>
    </lineage>
</organism>
<evidence type="ECO:0000313" key="3">
    <source>
        <dbReference type="Proteomes" id="UP001142462"/>
    </source>
</evidence>
<reference evidence="2" key="1">
    <citation type="journal article" date="2014" name="Int. J. Syst. Evol. Microbiol.">
        <title>Complete genome sequence of Corynebacterium casei LMG S-19264T (=DSM 44701T), isolated from a smear-ripened cheese.</title>
        <authorList>
            <consortium name="US DOE Joint Genome Institute (JGI-PGF)"/>
            <person name="Walter F."/>
            <person name="Albersmeier A."/>
            <person name="Kalinowski J."/>
            <person name="Ruckert C."/>
        </authorList>
    </citation>
    <scope>NUCLEOTIDE SEQUENCE</scope>
    <source>
        <strain evidence="2">VKM Ac-1020</strain>
    </source>
</reference>